<feature type="non-terminal residue" evidence="1">
    <location>
        <position position="1"/>
    </location>
</feature>
<feature type="non-terminal residue" evidence="1">
    <location>
        <position position="78"/>
    </location>
</feature>
<sequence length="78" mass="8532">VSLRLIDVSTNAISNVQMLSATIKRLNASSLQLKTVPEDLIRSLLCLTKLDLTNNSLGDTSFPDCMSTLKQLLDVRLA</sequence>
<dbReference type="SUPFAM" id="SSF52058">
    <property type="entry name" value="L domain-like"/>
    <property type="match status" value="1"/>
</dbReference>
<protein>
    <submittedName>
        <fullName evidence="1">Uncharacterized protein</fullName>
    </submittedName>
</protein>
<accession>A0A0B6XUX2</accession>
<dbReference type="Gene3D" id="3.80.10.10">
    <property type="entry name" value="Ribonuclease Inhibitor"/>
    <property type="match status" value="1"/>
</dbReference>
<proteinExistence type="predicted"/>
<organism evidence="1">
    <name type="scientific">Arion vulgaris</name>
    <dbReference type="NCBI Taxonomy" id="1028688"/>
    <lineage>
        <taxon>Eukaryota</taxon>
        <taxon>Metazoa</taxon>
        <taxon>Spiralia</taxon>
        <taxon>Lophotrochozoa</taxon>
        <taxon>Mollusca</taxon>
        <taxon>Gastropoda</taxon>
        <taxon>Heterobranchia</taxon>
        <taxon>Euthyneura</taxon>
        <taxon>Panpulmonata</taxon>
        <taxon>Eupulmonata</taxon>
        <taxon>Stylommatophora</taxon>
        <taxon>Helicina</taxon>
        <taxon>Arionoidea</taxon>
        <taxon>Arionidae</taxon>
        <taxon>Arion</taxon>
    </lineage>
</organism>
<dbReference type="AlphaFoldDB" id="A0A0B6XUX2"/>
<dbReference type="EMBL" id="HACG01000848">
    <property type="protein sequence ID" value="CEK47713.1"/>
    <property type="molecule type" value="Transcribed_RNA"/>
</dbReference>
<evidence type="ECO:0000313" key="1">
    <source>
        <dbReference type="EMBL" id="CEK47713.1"/>
    </source>
</evidence>
<name>A0A0B6XUX2_9EUPU</name>
<reference evidence="1" key="1">
    <citation type="submission" date="2014-12" db="EMBL/GenBank/DDBJ databases">
        <title>Insight into the proteome of Arion vulgaris.</title>
        <authorList>
            <person name="Aradska J."/>
            <person name="Bulat T."/>
            <person name="Smidak R."/>
            <person name="Sarate P."/>
            <person name="Gangsoo J."/>
            <person name="Sialana F."/>
            <person name="Bilban M."/>
            <person name="Lubec G."/>
        </authorList>
    </citation>
    <scope>NUCLEOTIDE SEQUENCE</scope>
    <source>
        <tissue evidence="1">Skin</tissue>
    </source>
</reference>
<gene>
    <name evidence="1" type="primary">ORF2046</name>
</gene>
<dbReference type="InterPro" id="IPR032675">
    <property type="entry name" value="LRR_dom_sf"/>
</dbReference>